<comment type="caution">
    <text evidence="12">The sequence shown here is derived from an EMBL/GenBank/DDBJ whole genome shotgun (WGS) entry which is preliminary data.</text>
</comment>
<dbReference type="Pfam" id="PF17004">
    <property type="entry name" value="SRP_TPR_like"/>
    <property type="match status" value="1"/>
</dbReference>
<keyword evidence="8 9" id="KW-0687">Ribonucleoprotein</keyword>
<keyword evidence="5 9" id="KW-0963">Cytoplasm</keyword>
<accession>A0A2C5XSU6</accession>
<dbReference type="InterPro" id="IPR031545">
    <property type="entry name" value="SRP72_TPR-like"/>
</dbReference>
<keyword evidence="6" id="KW-0256">Endoplasmic reticulum</keyword>
<dbReference type="InterPro" id="IPR013699">
    <property type="entry name" value="Signal_recog_part_SRP72_RNA-bd"/>
</dbReference>
<comment type="similarity">
    <text evidence="3 9">Belongs to the SRP72 family.</text>
</comment>
<evidence type="ECO:0000256" key="3">
    <source>
        <dbReference type="ARBA" id="ARBA00007676"/>
    </source>
</evidence>
<dbReference type="AlphaFoldDB" id="A0A2C5XSU6"/>
<gene>
    <name evidence="12" type="ORF">CDD81_5712</name>
</gene>
<dbReference type="PANTHER" id="PTHR14094">
    <property type="entry name" value="SIGNAL RECOGNITION PARTICLE 72"/>
    <property type="match status" value="1"/>
</dbReference>
<dbReference type="GO" id="GO:0043022">
    <property type="term" value="F:ribosome binding"/>
    <property type="evidence" value="ECO:0007669"/>
    <property type="project" value="TreeGrafter"/>
</dbReference>
<dbReference type="InterPro" id="IPR011990">
    <property type="entry name" value="TPR-like_helical_dom_sf"/>
</dbReference>
<keyword evidence="7 9" id="KW-0733">Signal recognition particle</keyword>
<evidence type="ECO:0000256" key="10">
    <source>
        <dbReference type="SAM" id="MobiDB-lite"/>
    </source>
</evidence>
<dbReference type="Proteomes" id="UP000226192">
    <property type="component" value="Unassembled WGS sequence"/>
</dbReference>
<evidence type="ECO:0000256" key="8">
    <source>
        <dbReference type="ARBA" id="ARBA00023274"/>
    </source>
</evidence>
<dbReference type="OrthoDB" id="5421607at2759"/>
<dbReference type="PANTHER" id="PTHR14094:SF9">
    <property type="entry name" value="SIGNAL RECOGNITION PARTICLE SUBUNIT SRP72"/>
    <property type="match status" value="1"/>
</dbReference>
<feature type="domain" description="Signal recognition particle SRP72 subunit RNA-binding" evidence="11">
    <location>
        <begin position="532"/>
        <end position="582"/>
    </location>
</feature>
<evidence type="ECO:0000256" key="6">
    <source>
        <dbReference type="ARBA" id="ARBA00022824"/>
    </source>
</evidence>
<keyword evidence="13" id="KW-1185">Reference proteome</keyword>
<comment type="function">
    <text evidence="9">Component of the signal recognition particle (SRP) complex, a ribonucleoprotein complex that mediates the cotranslational targeting of secretory and membrane proteins to the endoplasmic reticulum (ER).</text>
</comment>
<evidence type="ECO:0000256" key="9">
    <source>
        <dbReference type="PIRNR" id="PIRNR038922"/>
    </source>
</evidence>
<organism evidence="12 13">
    <name type="scientific">Ophiocordyceps australis</name>
    <dbReference type="NCBI Taxonomy" id="1399860"/>
    <lineage>
        <taxon>Eukaryota</taxon>
        <taxon>Fungi</taxon>
        <taxon>Dikarya</taxon>
        <taxon>Ascomycota</taxon>
        <taxon>Pezizomycotina</taxon>
        <taxon>Sordariomycetes</taxon>
        <taxon>Hypocreomycetidae</taxon>
        <taxon>Hypocreales</taxon>
        <taxon>Ophiocordycipitaceae</taxon>
        <taxon>Ophiocordyceps</taxon>
    </lineage>
</organism>
<dbReference type="GO" id="GO:0006614">
    <property type="term" value="P:SRP-dependent cotranslational protein targeting to membrane"/>
    <property type="evidence" value="ECO:0007669"/>
    <property type="project" value="UniProtKB-UniRule"/>
</dbReference>
<dbReference type="Pfam" id="PF08492">
    <property type="entry name" value="SRP72"/>
    <property type="match status" value="1"/>
</dbReference>
<dbReference type="GO" id="GO:0005783">
    <property type="term" value="C:endoplasmic reticulum"/>
    <property type="evidence" value="ECO:0007669"/>
    <property type="project" value="UniProtKB-SubCell"/>
</dbReference>
<sequence length="628" mass="67379">MLRAATLNDHDELLQAAKAAIKADKQDWTAHQTRVVALLKLDRFDEAVAAISQGGAEVESRCVVEKAYALYKTGRLQEAAAVVQSGGSGETRSLKHIAAQVAYRAQEFAEAQAMYAKLAAQDGQIEAADIGINVEAIRAQLQWQQRLATAPPLGQGDSFELCYNMACGEIARAALPSAASLLQRSVRLCDASDDLTEAERKAELKAIVAQQAYVHGRLGNREQALHLCRSLEASEKNTDGELSLLLDNNMMAFASTKPPNPFLLERHAAAHASAAAKSKLFAFQAALMARNWALIHLWTHKTHGVGHASRKTMAAATHPTSSVQVNTASVLFAAAETSRLQNKALLRKVVLLWHKHPSNVGLALLMMQLHLSRDKLAAALSVLETLFGHLDQPQFHHVRYSPGLVALAVALMRALARHTAAKVQLAKAASFWCGEPASVAASFLQEAGIELAKSCNAEHLSLAALAFDKLAKQDQGSRIASAGLVAALAASDLSRVQHHVAQLPSVQSLTTGVNLDALVDCGVATAASPATAPSKRPGESVDDGASKKRRRTKTKAPDKDVQAKAPDAERWLPMRDRSSYRPKGKRGKKKAVDSTQGGIVKEEHKTESLARGGLDAEKPGSRRSKGKR</sequence>
<dbReference type="InterPro" id="IPR026270">
    <property type="entry name" value="SRP72"/>
</dbReference>
<reference evidence="12 13" key="1">
    <citation type="submission" date="2017-06" db="EMBL/GenBank/DDBJ databases">
        <title>Ant-infecting Ophiocordyceps genomes reveal a high diversity of potential behavioral manipulation genes and a possible major role for enterotoxins.</title>
        <authorList>
            <person name="De Bekker C."/>
            <person name="Evans H.C."/>
            <person name="Brachmann A."/>
            <person name="Hughes D.P."/>
        </authorList>
    </citation>
    <scope>NUCLEOTIDE SEQUENCE [LARGE SCALE GENOMIC DNA]</scope>
    <source>
        <strain evidence="12 13">Map64</strain>
    </source>
</reference>
<dbReference type="PIRSF" id="PIRSF038922">
    <property type="entry name" value="SRP72"/>
    <property type="match status" value="1"/>
</dbReference>
<dbReference type="STRING" id="1399860.A0A2C5XSU6"/>
<evidence type="ECO:0000256" key="2">
    <source>
        <dbReference type="ARBA" id="ARBA00004496"/>
    </source>
</evidence>
<evidence type="ECO:0000256" key="5">
    <source>
        <dbReference type="ARBA" id="ARBA00022490"/>
    </source>
</evidence>
<feature type="compositionally biased region" description="Basic and acidic residues" evidence="10">
    <location>
        <begin position="600"/>
        <end position="620"/>
    </location>
</feature>
<feature type="compositionally biased region" description="Basic and acidic residues" evidence="10">
    <location>
        <begin position="555"/>
        <end position="579"/>
    </location>
</feature>
<dbReference type="GO" id="GO:0005786">
    <property type="term" value="C:signal recognition particle, endoplasmic reticulum targeting"/>
    <property type="evidence" value="ECO:0007669"/>
    <property type="project" value="UniProtKB-UniRule"/>
</dbReference>
<proteinExistence type="inferred from homology"/>
<comment type="subcellular location">
    <subcellularLocation>
        <location evidence="2 9">Cytoplasm</location>
    </subcellularLocation>
    <subcellularLocation>
        <location evidence="1">Endoplasmic reticulum</location>
    </subcellularLocation>
</comment>
<name>A0A2C5XSU6_9HYPO</name>
<dbReference type="EMBL" id="NJET01000466">
    <property type="protein sequence ID" value="PHH58473.1"/>
    <property type="molecule type" value="Genomic_DNA"/>
</dbReference>
<dbReference type="Gene3D" id="1.25.40.10">
    <property type="entry name" value="Tetratricopeptide repeat domain"/>
    <property type="match status" value="1"/>
</dbReference>
<evidence type="ECO:0000256" key="1">
    <source>
        <dbReference type="ARBA" id="ARBA00004240"/>
    </source>
</evidence>
<evidence type="ECO:0000259" key="11">
    <source>
        <dbReference type="Pfam" id="PF08492"/>
    </source>
</evidence>
<protein>
    <recommendedName>
        <fullName evidence="4 9">Signal recognition particle subunit SRP72</fullName>
    </recommendedName>
</protein>
<evidence type="ECO:0000313" key="13">
    <source>
        <dbReference type="Proteomes" id="UP000226192"/>
    </source>
</evidence>
<evidence type="ECO:0000313" key="12">
    <source>
        <dbReference type="EMBL" id="PHH58473.1"/>
    </source>
</evidence>
<feature type="region of interest" description="Disordered" evidence="10">
    <location>
        <begin position="526"/>
        <end position="628"/>
    </location>
</feature>
<evidence type="ECO:0000256" key="7">
    <source>
        <dbReference type="ARBA" id="ARBA00023135"/>
    </source>
</evidence>
<feature type="compositionally biased region" description="Basic residues" evidence="10">
    <location>
        <begin position="580"/>
        <end position="589"/>
    </location>
</feature>
<dbReference type="GO" id="GO:0008312">
    <property type="term" value="F:7S RNA binding"/>
    <property type="evidence" value="ECO:0007669"/>
    <property type="project" value="InterPro"/>
</dbReference>
<evidence type="ECO:0000256" key="4">
    <source>
        <dbReference type="ARBA" id="ARBA00018350"/>
    </source>
</evidence>